<organism evidence="2 3">
    <name type="scientific">Roseibium sediminicola</name>
    <dbReference type="NCBI Taxonomy" id="2933272"/>
    <lineage>
        <taxon>Bacteria</taxon>
        <taxon>Pseudomonadati</taxon>
        <taxon>Pseudomonadota</taxon>
        <taxon>Alphaproteobacteria</taxon>
        <taxon>Hyphomicrobiales</taxon>
        <taxon>Stappiaceae</taxon>
        <taxon>Roseibium</taxon>
    </lineage>
</organism>
<dbReference type="SMART" id="SM00530">
    <property type="entry name" value="HTH_XRE"/>
    <property type="match status" value="1"/>
</dbReference>
<dbReference type="PROSITE" id="PS50943">
    <property type="entry name" value="HTH_CROC1"/>
    <property type="match status" value="1"/>
</dbReference>
<dbReference type="InterPro" id="IPR001387">
    <property type="entry name" value="Cro/C1-type_HTH"/>
</dbReference>
<name>A0ABT0GZY8_9HYPH</name>
<gene>
    <name evidence="2" type="ORF">M0H32_22805</name>
</gene>
<comment type="caution">
    <text evidence="2">The sequence shown here is derived from an EMBL/GenBank/DDBJ whole genome shotgun (WGS) entry which is preliminary data.</text>
</comment>
<evidence type="ECO:0000313" key="3">
    <source>
        <dbReference type="Proteomes" id="UP001431221"/>
    </source>
</evidence>
<dbReference type="CDD" id="cd00093">
    <property type="entry name" value="HTH_XRE"/>
    <property type="match status" value="1"/>
</dbReference>
<reference evidence="2" key="1">
    <citation type="submission" date="2022-04" db="EMBL/GenBank/DDBJ databases">
        <title>Roseibium sp. CAU 1639 isolated from mud.</title>
        <authorList>
            <person name="Kim W."/>
        </authorList>
    </citation>
    <scope>NUCLEOTIDE SEQUENCE</scope>
    <source>
        <strain evidence="2">CAU 1639</strain>
    </source>
</reference>
<accession>A0ABT0GZY8</accession>
<proteinExistence type="predicted"/>
<dbReference type="SUPFAM" id="SSF47413">
    <property type="entry name" value="lambda repressor-like DNA-binding domains"/>
    <property type="match status" value="1"/>
</dbReference>
<sequence>MKSSEQDSGRRSLGQYLASIRQDRKLTLRDVEEATGKEVSNAYLSQIENDKIKKPSPNILLVLSTTYDISYEQLMEMAGYSTSSGKANPGRRKVPTFAEHNLTAEEEGKLLEYLQFLRSRK</sequence>
<keyword evidence="3" id="KW-1185">Reference proteome</keyword>
<dbReference type="Gene3D" id="1.10.260.40">
    <property type="entry name" value="lambda repressor-like DNA-binding domains"/>
    <property type="match status" value="1"/>
</dbReference>
<dbReference type="EMBL" id="JALNMJ010000020">
    <property type="protein sequence ID" value="MCK7615005.1"/>
    <property type="molecule type" value="Genomic_DNA"/>
</dbReference>
<evidence type="ECO:0000313" key="2">
    <source>
        <dbReference type="EMBL" id="MCK7615005.1"/>
    </source>
</evidence>
<dbReference type="Proteomes" id="UP001431221">
    <property type="component" value="Unassembled WGS sequence"/>
</dbReference>
<dbReference type="InterPro" id="IPR010982">
    <property type="entry name" value="Lambda_DNA-bd_dom_sf"/>
</dbReference>
<evidence type="ECO:0000259" key="1">
    <source>
        <dbReference type="PROSITE" id="PS50943"/>
    </source>
</evidence>
<protein>
    <submittedName>
        <fullName evidence="2">Helix-turn-helix domain-containing protein</fullName>
    </submittedName>
</protein>
<feature type="domain" description="HTH cro/C1-type" evidence="1">
    <location>
        <begin position="17"/>
        <end position="74"/>
    </location>
</feature>
<dbReference type="RefSeq" id="WP_248157919.1">
    <property type="nucleotide sequence ID" value="NZ_JALNMJ010000020.1"/>
</dbReference>
<dbReference type="Pfam" id="PF01381">
    <property type="entry name" value="HTH_3"/>
    <property type="match status" value="1"/>
</dbReference>